<dbReference type="OrthoDB" id="613763at2759"/>
<dbReference type="SUPFAM" id="SSF46785">
    <property type="entry name" value="Winged helix' DNA-binding domain"/>
    <property type="match status" value="1"/>
</dbReference>
<gene>
    <name evidence="7" type="ORF">B2J93_9136</name>
</gene>
<dbReference type="InterPro" id="IPR036388">
    <property type="entry name" value="WH-like_DNA-bd_sf"/>
</dbReference>
<dbReference type="PANTHER" id="PTHR12780">
    <property type="entry name" value="RNA POLYMERASE III DNA DIRECTED , 39KD SUBUNIT-RELATED"/>
    <property type="match status" value="1"/>
</dbReference>
<dbReference type="Pfam" id="PF05158">
    <property type="entry name" value="RNA_pol_Rpc34"/>
    <property type="match status" value="1"/>
</dbReference>
<dbReference type="InterPro" id="IPR016049">
    <property type="entry name" value="RNA_pol_Rpc34-like"/>
</dbReference>
<evidence type="ECO:0000256" key="6">
    <source>
        <dbReference type="PIRNR" id="PIRNR028763"/>
    </source>
</evidence>
<dbReference type="FunCoup" id="A0A218YSZ9">
    <property type="interactions" value="691"/>
</dbReference>
<dbReference type="AlphaFoldDB" id="A0A218YSZ9"/>
<accession>A0A218YSZ9</accession>
<dbReference type="GO" id="GO:0006383">
    <property type="term" value="P:transcription by RNA polymerase III"/>
    <property type="evidence" value="ECO:0007669"/>
    <property type="project" value="UniProtKB-UniRule"/>
</dbReference>
<comment type="function">
    <text evidence="6">DNA-dependent RNA polymerase catalyzes the transcription of DNA into RNA using the four ribonucleoside triphosphates as substrates. Specific peripheric component of RNA polymerase III which synthesizes small RNAs, such as 5S rRNA and tRNAs.</text>
</comment>
<evidence type="ECO:0000256" key="3">
    <source>
        <dbReference type="ARBA" id="ARBA00022478"/>
    </source>
</evidence>
<comment type="similarity">
    <text evidence="2 6">Belongs to the eukaryotic RPC34/RPC39 RNA polymerase subunit family.</text>
</comment>
<evidence type="ECO:0000313" key="7">
    <source>
        <dbReference type="EMBL" id="OWO97515.1"/>
    </source>
</evidence>
<keyword evidence="3 6" id="KW-0240">DNA-directed RNA polymerase</keyword>
<reference evidence="7 8" key="1">
    <citation type="submission" date="2017-04" db="EMBL/GenBank/DDBJ databases">
        <title>Draft genome sequence of Marssonina coronaria NL1: causal agent of apple blotch.</title>
        <authorList>
            <person name="Cheng Q."/>
        </authorList>
    </citation>
    <scope>NUCLEOTIDE SEQUENCE [LARGE SCALE GENOMIC DNA]</scope>
    <source>
        <strain evidence="7 8">NL1</strain>
    </source>
</reference>
<dbReference type="InterPro" id="IPR007832">
    <property type="entry name" value="RNA_pol_Rpc34"/>
</dbReference>
<keyword evidence="8" id="KW-1185">Reference proteome</keyword>
<dbReference type="GO" id="GO:0005666">
    <property type="term" value="C:RNA polymerase III complex"/>
    <property type="evidence" value="ECO:0007669"/>
    <property type="project" value="UniProtKB-UniRule"/>
</dbReference>
<comment type="caution">
    <text evidence="7">The sequence shown here is derived from an EMBL/GenBank/DDBJ whole genome shotgun (WGS) entry which is preliminary data.</text>
</comment>
<evidence type="ECO:0000256" key="4">
    <source>
        <dbReference type="ARBA" id="ARBA00023163"/>
    </source>
</evidence>
<protein>
    <recommendedName>
        <fullName evidence="6">DNA-directed RNA polymerase III subunit RPC6</fullName>
        <shortName evidence="6">RNA polymerase III subunit C6</shortName>
    </recommendedName>
</protein>
<dbReference type="Proteomes" id="UP000242519">
    <property type="component" value="Unassembled WGS sequence"/>
</dbReference>
<dbReference type="Gene3D" id="1.10.10.10">
    <property type="entry name" value="Winged helix-like DNA-binding domain superfamily/Winged helix DNA-binding domain"/>
    <property type="match status" value="1"/>
</dbReference>
<proteinExistence type="inferred from homology"/>
<evidence type="ECO:0000313" key="8">
    <source>
        <dbReference type="Proteomes" id="UP000242519"/>
    </source>
</evidence>
<dbReference type="InParanoid" id="A0A218YSZ9"/>
<dbReference type="STRING" id="503106.A0A218YSZ9"/>
<comment type="subcellular location">
    <subcellularLocation>
        <location evidence="1 6">Nucleus</location>
    </subcellularLocation>
</comment>
<dbReference type="PIRSF" id="PIRSF028763">
    <property type="entry name" value="RNA_pol_Rpc34"/>
    <property type="match status" value="1"/>
</dbReference>
<dbReference type="EMBL" id="MZNU01000435">
    <property type="protein sequence ID" value="OWO97515.1"/>
    <property type="molecule type" value="Genomic_DNA"/>
</dbReference>
<keyword evidence="5 6" id="KW-0539">Nucleus</keyword>
<name>A0A218YSZ9_9HELO</name>
<organism evidence="7 8">
    <name type="scientific">Diplocarpon coronariae</name>
    <dbReference type="NCBI Taxonomy" id="2795749"/>
    <lineage>
        <taxon>Eukaryota</taxon>
        <taxon>Fungi</taxon>
        <taxon>Dikarya</taxon>
        <taxon>Ascomycota</taxon>
        <taxon>Pezizomycotina</taxon>
        <taxon>Leotiomycetes</taxon>
        <taxon>Helotiales</taxon>
        <taxon>Drepanopezizaceae</taxon>
        <taxon>Diplocarpon</taxon>
    </lineage>
</organism>
<sequence length="361" mass="41063">MSSASAPDAAARMTALKDAVYEGCLAVWDENGRDPKFSFRQSDIQDLDAMQQHDDVETLLHVVQRLLDEKLFKVVHADGVAWKLRTVEEAKRYRGLTAEQEIVYMQIDEAGGDGAWSRNIKLKTNLHESLFQSAIKHLKGKNMISEMKSVEHPTRKMYILSSLRPSDRATGGPWFTDGELDEEFINTVMRVLFEHIRKRTFYQSKIAHPKAKKLHTKMTPDEIKAARAQGLGPRVEEDGEAALRRRKRAAMLPMPVDYQGYPTLNELTLFVENADIFSQTLSANDIQQLLDIMCYDDRIDRVINGEGVCYKALRKSLMEEEERSSLLTEVPCARCPVFDLCEDGGPVGPSNCEYFNDWLNI</sequence>
<evidence type="ECO:0000256" key="5">
    <source>
        <dbReference type="ARBA" id="ARBA00023242"/>
    </source>
</evidence>
<evidence type="ECO:0000256" key="2">
    <source>
        <dbReference type="ARBA" id="ARBA00011038"/>
    </source>
</evidence>
<keyword evidence="4 6" id="KW-0804">Transcription</keyword>
<dbReference type="InterPro" id="IPR036390">
    <property type="entry name" value="WH_DNA-bd_sf"/>
</dbReference>
<evidence type="ECO:0000256" key="1">
    <source>
        <dbReference type="ARBA" id="ARBA00004123"/>
    </source>
</evidence>